<feature type="compositionally biased region" description="Low complexity" evidence="1">
    <location>
        <begin position="1"/>
        <end position="10"/>
    </location>
</feature>
<feature type="region of interest" description="Disordered" evidence="1">
    <location>
        <begin position="1"/>
        <end position="20"/>
    </location>
</feature>
<dbReference type="HOGENOM" id="CLU_1845137_0_0_1"/>
<reference evidence="2 3" key="1">
    <citation type="submission" date="2015-01" db="EMBL/GenBank/DDBJ databases">
        <title>The Genome Sequence of Exophiala oligosperma CBS72588.</title>
        <authorList>
            <consortium name="The Broad Institute Genomics Platform"/>
            <person name="Cuomo C."/>
            <person name="de Hoog S."/>
            <person name="Gorbushina A."/>
            <person name="Stielow B."/>
            <person name="Teixiera M."/>
            <person name="Abouelleil A."/>
            <person name="Chapman S.B."/>
            <person name="Priest M."/>
            <person name="Young S.K."/>
            <person name="Wortman J."/>
            <person name="Nusbaum C."/>
            <person name="Birren B."/>
        </authorList>
    </citation>
    <scope>NUCLEOTIDE SEQUENCE [LARGE SCALE GENOMIC DNA]</scope>
    <source>
        <strain evidence="2 3">CBS 72588</strain>
    </source>
</reference>
<dbReference type="EMBL" id="KN847336">
    <property type="protein sequence ID" value="KIW41932.1"/>
    <property type="molecule type" value="Genomic_DNA"/>
</dbReference>
<keyword evidence="3" id="KW-1185">Reference proteome</keyword>
<gene>
    <name evidence="2" type="ORF">PV06_05529</name>
</gene>
<dbReference type="Proteomes" id="UP000053342">
    <property type="component" value="Unassembled WGS sequence"/>
</dbReference>
<protein>
    <submittedName>
        <fullName evidence="2">Uncharacterized protein</fullName>
    </submittedName>
</protein>
<dbReference type="VEuPathDB" id="FungiDB:PV06_05529"/>
<name>A0A0D2BWS2_9EURO</name>
<dbReference type="GeneID" id="27357603"/>
<proteinExistence type="predicted"/>
<dbReference type="RefSeq" id="XP_016262148.1">
    <property type="nucleotide sequence ID" value="XM_016406544.1"/>
</dbReference>
<feature type="compositionally biased region" description="Polar residues" evidence="1">
    <location>
        <begin position="11"/>
        <end position="20"/>
    </location>
</feature>
<evidence type="ECO:0000313" key="3">
    <source>
        <dbReference type="Proteomes" id="UP000053342"/>
    </source>
</evidence>
<organism evidence="2 3">
    <name type="scientific">Exophiala oligosperma</name>
    <dbReference type="NCBI Taxonomy" id="215243"/>
    <lineage>
        <taxon>Eukaryota</taxon>
        <taxon>Fungi</taxon>
        <taxon>Dikarya</taxon>
        <taxon>Ascomycota</taxon>
        <taxon>Pezizomycotina</taxon>
        <taxon>Eurotiomycetes</taxon>
        <taxon>Chaetothyriomycetidae</taxon>
        <taxon>Chaetothyriales</taxon>
        <taxon>Herpotrichiellaceae</taxon>
        <taxon>Exophiala</taxon>
    </lineage>
</organism>
<dbReference type="AlphaFoldDB" id="A0A0D2BWS2"/>
<evidence type="ECO:0000313" key="2">
    <source>
        <dbReference type="EMBL" id="KIW41932.1"/>
    </source>
</evidence>
<dbReference type="OrthoDB" id="4111907at2759"/>
<accession>A0A0D2BWS2</accession>
<sequence>MSSSKVSSSSQTLPATDPTVSNPDVLFSLVESDEPTTTTIKPSLHPTVIKKATAPDGYKGDKAAGVAFYYCSGCTETWAVVWKEKPRVSTLSVSLADYKKLAVMSVCGACEEKILEELQMAHEGYVRVEEKSEDWELV</sequence>
<evidence type="ECO:0000256" key="1">
    <source>
        <dbReference type="SAM" id="MobiDB-lite"/>
    </source>
</evidence>